<accession>A0ABR5KEJ5</accession>
<name>A0ABR5KEJ5_9GAMM</name>
<feature type="non-terminal residue" evidence="1">
    <location>
        <position position="180"/>
    </location>
</feature>
<evidence type="ECO:0000313" key="1">
    <source>
        <dbReference type="EMBL" id="KOY62742.1"/>
    </source>
</evidence>
<dbReference type="Gene3D" id="2.30.110.50">
    <property type="match status" value="1"/>
</dbReference>
<dbReference type="SUPFAM" id="SSF69279">
    <property type="entry name" value="Phage tail proteins"/>
    <property type="match status" value="1"/>
</dbReference>
<evidence type="ECO:0000313" key="2">
    <source>
        <dbReference type="Proteomes" id="UP000037727"/>
    </source>
</evidence>
<proteinExistence type="predicted"/>
<sequence>MVNDFNSERSGLIFTLTANDLPEKTFAVAEFSLQEELSQLFTLSLTLVSQRADIDLESLLLQSVKFRVVFNGVEQRQVSGVIAQAVLRETDAHRTLYSLTVRPALWRMTLNQDSRIYHRQSVPAILNSLLKKHHVLADSQLNEFHYIREYVTQKRESDYDFFARLVAEEGLNFWFEDDKL</sequence>
<reference evidence="1 2" key="1">
    <citation type="submission" date="2015-09" db="EMBL/GenBank/DDBJ databases">
        <title>Draft genome sequence and assembly of Photorhabdus sp. VMG, a bacterial symbiont associated with Heterorhabditis zealandica.</title>
        <authorList>
            <person name="Naidoo S."/>
            <person name="Featherston J."/>
            <person name="Mothupi B."/>
            <person name="Gray V.M."/>
        </authorList>
    </citation>
    <scope>NUCLEOTIDE SEQUENCE [LARGE SCALE GENOMIC DNA]</scope>
    <source>
        <strain evidence="1 2">VMG</strain>
    </source>
</reference>
<dbReference type="EMBL" id="LJCS01000012">
    <property type="protein sequence ID" value="KOY62742.1"/>
    <property type="molecule type" value="Genomic_DNA"/>
</dbReference>
<dbReference type="Pfam" id="PF05954">
    <property type="entry name" value="Phage_GPD"/>
    <property type="match status" value="1"/>
</dbReference>
<protein>
    <submittedName>
        <fullName evidence="1">Vrg family protein</fullName>
    </submittedName>
</protein>
<dbReference type="RefSeq" id="WP_268794955.1">
    <property type="nucleotide sequence ID" value="NZ_CAWMRL010000012.1"/>
</dbReference>
<comment type="caution">
    <text evidence="1">The sequence shown here is derived from an EMBL/GenBank/DDBJ whole genome shotgun (WGS) entry which is preliminary data.</text>
</comment>
<keyword evidence="2" id="KW-1185">Reference proteome</keyword>
<dbReference type="Proteomes" id="UP000037727">
    <property type="component" value="Unassembled WGS sequence"/>
</dbReference>
<organism evidence="1 2">
    <name type="scientific">Photorhabdus heterorhabditis</name>
    <dbReference type="NCBI Taxonomy" id="880156"/>
    <lineage>
        <taxon>Bacteria</taxon>
        <taxon>Pseudomonadati</taxon>
        <taxon>Pseudomonadota</taxon>
        <taxon>Gammaproteobacteria</taxon>
        <taxon>Enterobacterales</taxon>
        <taxon>Morganellaceae</taxon>
        <taxon>Photorhabdus</taxon>
    </lineage>
</organism>
<gene>
    <name evidence="1" type="ORF">AM629_06555</name>
</gene>